<comment type="similarity">
    <text evidence="1 8 9">Belongs to the TRAFAC class translation factor GTPase superfamily. Classic translation factor GTPase family. IF-2 subfamily.</text>
</comment>
<keyword evidence="13" id="KW-1185">Reference proteome</keyword>
<dbReference type="FunFam" id="2.40.30.10:FF:000008">
    <property type="entry name" value="Translation initiation factor IF-2"/>
    <property type="match status" value="1"/>
</dbReference>
<dbReference type="Pfam" id="PF22042">
    <property type="entry name" value="EF-G_D2"/>
    <property type="match status" value="1"/>
</dbReference>
<dbReference type="InterPro" id="IPR044145">
    <property type="entry name" value="IF2_II"/>
</dbReference>
<feature type="compositionally biased region" description="Basic and acidic residues" evidence="10">
    <location>
        <begin position="299"/>
        <end position="309"/>
    </location>
</feature>
<dbReference type="InterPro" id="IPR036925">
    <property type="entry name" value="TIF_IF2_dom3_sf"/>
</dbReference>
<feature type="compositionally biased region" description="Basic and acidic residues" evidence="10">
    <location>
        <begin position="219"/>
        <end position="284"/>
    </location>
</feature>
<gene>
    <name evidence="8 12" type="primary">infB</name>
    <name evidence="12" type="ORF">MOMA_04755</name>
</gene>
<feature type="region of interest" description="Disordered" evidence="10">
    <location>
        <begin position="180"/>
        <end position="343"/>
    </location>
</feature>
<dbReference type="FunFam" id="3.40.50.10050:FF:000001">
    <property type="entry name" value="Translation initiation factor IF-2"/>
    <property type="match status" value="1"/>
</dbReference>
<feature type="compositionally biased region" description="Basic residues" evidence="10">
    <location>
        <begin position="334"/>
        <end position="343"/>
    </location>
</feature>
<dbReference type="Pfam" id="PF11987">
    <property type="entry name" value="IF-2"/>
    <property type="match status" value="1"/>
</dbReference>
<dbReference type="PATRIC" id="fig|1230338.3.peg.1030"/>
<name>L2F9H5_9GAMM</name>
<evidence type="ECO:0000256" key="8">
    <source>
        <dbReference type="HAMAP-Rule" id="MF_00100"/>
    </source>
</evidence>
<dbReference type="STRING" id="1230338.MOMA_04755"/>
<keyword evidence="5 8" id="KW-0547">Nucleotide-binding</keyword>
<feature type="binding site" evidence="8">
    <location>
        <begin position="548"/>
        <end position="551"/>
    </location>
    <ligand>
        <name>GTP</name>
        <dbReference type="ChEBI" id="CHEBI:37565"/>
    </ligand>
</feature>
<evidence type="ECO:0000313" key="13">
    <source>
        <dbReference type="Proteomes" id="UP000023795"/>
    </source>
</evidence>
<feature type="domain" description="Tr-type G" evidence="11">
    <location>
        <begin position="439"/>
        <end position="608"/>
    </location>
</feature>
<feature type="compositionally biased region" description="Basic and acidic residues" evidence="10">
    <location>
        <begin position="200"/>
        <end position="211"/>
    </location>
</feature>
<dbReference type="NCBIfam" id="TIGR00487">
    <property type="entry name" value="IF-2"/>
    <property type="match status" value="1"/>
</dbReference>
<dbReference type="AlphaFoldDB" id="L2F9H5"/>
<evidence type="ECO:0000256" key="9">
    <source>
        <dbReference type="RuleBase" id="RU000644"/>
    </source>
</evidence>
<dbReference type="SUPFAM" id="SSF46955">
    <property type="entry name" value="Putative DNA-binding domain"/>
    <property type="match status" value="1"/>
</dbReference>
<dbReference type="Gene3D" id="2.40.30.10">
    <property type="entry name" value="Translation factors"/>
    <property type="match status" value="2"/>
</dbReference>
<feature type="compositionally biased region" description="Basic and acidic residues" evidence="10">
    <location>
        <begin position="114"/>
        <end position="143"/>
    </location>
</feature>
<dbReference type="Gene3D" id="3.40.50.10050">
    <property type="entry name" value="Translation initiation factor IF- 2, domain 3"/>
    <property type="match status" value="1"/>
</dbReference>
<keyword evidence="6 8" id="KW-0648">Protein biosynthesis</keyword>
<dbReference type="GO" id="GO:0003743">
    <property type="term" value="F:translation initiation factor activity"/>
    <property type="evidence" value="ECO:0007669"/>
    <property type="project" value="UniProtKB-UniRule"/>
</dbReference>
<evidence type="ECO:0000256" key="2">
    <source>
        <dbReference type="ARBA" id="ARBA00020675"/>
    </source>
</evidence>
<dbReference type="InterPro" id="IPR027417">
    <property type="entry name" value="P-loop_NTPase"/>
</dbReference>
<dbReference type="SUPFAM" id="SSF52156">
    <property type="entry name" value="Initiation factor IF2/eIF5b, domain 3"/>
    <property type="match status" value="1"/>
</dbReference>
<dbReference type="InterPro" id="IPR023115">
    <property type="entry name" value="TIF_IF2_dom3"/>
</dbReference>
<dbReference type="InterPro" id="IPR000795">
    <property type="entry name" value="T_Tr_GTP-bd_dom"/>
</dbReference>
<evidence type="ECO:0000256" key="5">
    <source>
        <dbReference type="ARBA" id="ARBA00022741"/>
    </source>
</evidence>
<dbReference type="Pfam" id="PF00009">
    <property type="entry name" value="GTP_EFTU"/>
    <property type="match status" value="1"/>
</dbReference>
<evidence type="ECO:0000259" key="11">
    <source>
        <dbReference type="PROSITE" id="PS51722"/>
    </source>
</evidence>
<keyword evidence="7 8" id="KW-0342">GTP-binding</keyword>
<comment type="function">
    <text evidence="8 9">One of the essential components for the initiation of protein synthesis. Protects formylmethionyl-tRNA from spontaneous hydrolysis and promotes its binding to the 30S ribosomal subunits. Also involved in the hydrolysis of GTP during the formation of the 70S ribosomal complex.</text>
</comment>
<accession>L2F9H5</accession>
<proteinExistence type="inferred from homology"/>
<dbReference type="CDD" id="cd03692">
    <property type="entry name" value="mtIF2_IVc"/>
    <property type="match status" value="1"/>
</dbReference>
<keyword evidence="4 8" id="KW-0396">Initiation factor</keyword>
<sequence length="938" mass="103197">MADKTVKQLAQMTQTTVDTIKKQLVDAGLNARGDNDIVTEIEQQQLVGFLKQSHGEVQKSRISLKSKTTQTAKVTGTSGKAKNINVEVRKKKVFEKPNANKIAEELAQREQALKQEQEKAELAKQQADKQQDEKQKARQEAEARQQATLAAMYANLNSGKKHSDGNTTSVVVKKITKPDAKTTNTEIAPTKTAKTQTVKADNKTAKADKKAPTKAVKPVKKENSEQRKIREAEEERLRQIEAQNRRKSAEEAQQRTLEKMRQMASKYSDDKDGESTTVVRRDAGEPLAEGLVGQALEDSFEKERREIKRGSTSNANKNRRRRRDDDNEQEVKNRARGLKSSHANKHKFEKPVEKIVHNVEIGETIVIADLAQKMAVKAREVVKMLMKMGELVRETESIDQETAALLVEEMGHHPVLVSSTQVEDSLRESVGEKSSNVQARPPVVTIMGHVDHGKTSLLDKIRSTKVASGEAGGITQHIGAYHVETEQGVITFLDTPGHAAFTAMRSRGAKATDIVVLVVAADDGMMPQTAEAIDHARAAGTPIIVAINKIDKDTADPDRVLNDLTTKEVVPEEWGGDTPIVKVSALTGQGIDDLLDVIHLQAQVMELEVATDGAAQGVVIESRLEKGRGAVTSLLVKQGTLKQGDLVLAGEYYGRVRAMMNENGKKITAAGPSIPVEILGLPDTPMAGSEFMVVDDEKRAREVAEYRMVRERERVLERQAKSRLENLFDQMNDAKLPTVNLILKTDVRGSLEALLSALDELSTDEVKVKVISSGVGPISESDVVLAESSEAVLLGFNVRADGAARRKADEAGLDIRYYSVIYGLIDDVKAAMSGLLSPEHREKILGIAEVREVFHSSRFGYAAGCMVLEGTIIRNKPIRVLRDDKVIFTGQLQSLRRFKDDVTEVRAGMECGLAVKGYEVQAGDKIEVFEIHEVKRTL</sequence>
<feature type="binding site" evidence="8">
    <location>
        <begin position="494"/>
        <end position="498"/>
    </location>
    <ligand>
        <name>GTP</name>
        <dbReference type="ChEBI" id="CHEBI:37565"/>
    </ligand>
</feature>
<dbReference type="EMBL" id="ANIN01000001">
    <property type="protein sequence ID" value="ELA09687.1"/>
    <property type="molecule type" value="Genomic_DNA"/>
</dbReference>
<evidence type="ECO:0000256" key="6">
    <source>
        <dbReference type="ARBA" id="ARBA00022917"/>
    </source>
</evidence>
<keyword evidence="3 8" id="KW-0963">Cytoplasm</keyword>
<protein>
    <recommendedName>
        <fullName evidence="2 8">Translation initiation factor IF-2</fullName>
    </recommendedName>
</protein>
<comment type="subcellular location">
    <subcellularLocation>
        <location evidence="8">Cytoplasm</location>
    </subcellularLocation>
</comment>
<dbReference type="FunFam" id="3.40.50.300:FF:000019">
    <property type="entry name" value="Translation initiation factor IF-2"/>
    <property type="match status" value="1"/>
</dbReference>
<dbReference type="InterPro" id="IPR005225">
    <property type="entry name" value="Small_GTP-bd"/>
</dbReference>
<dbReference type="InterPro" id="IPR009061">
    <property type="entry name" value="DNA-bd_dom_put_sf"/>
</dbReference>
<dbReference type="InterPro" id="IPR013575">
    <property type="entry name" value="IF2_assoc_dom_bac"/>
</dbReference>
<dbReference type="GO" id="GO:0005829">
    <property type="term" value="C:cytosol"/>
    <property type="evidence" value="ECO:0007669"/>
    <property type="project" value="TreeGrafter"/>
</dbReference>
<dbReference type="RefSeq" id="WP_009767505.1">
    <property type="nucleotide sequence ID" value="NZ_ANIN01000001.1"/>
</dbReference>
<dbReference type="OrthoDB" id="9811804at2"/>
<dbReference type="InterPro" id="IPR053905">
    <property type="entry name" value="EF-G-like_DII"/>
</dbReference>
<dbReference type="Pfam" id="PF04760">
    <property type="entry name" value="IF2_N"/>
    <property type="match status" value="1"/>
</dbReference>
<dbReference type="InterPro" id="IPR009000">
    <property type="entry name" value="Transl_B-barrel_sf"/>
</dbReference>
<dbReference type="InterPro" id="IPR000178">
    <property type="entry name" value="TF_IF2_bacterial-like"/>
</dbReference>
<organism evidence="12 13">
    <name type="scientific">Moraxella macacae 0408225</name>
    <dbReference type="NCBI Taxonomy" id="1230338"/>
    <lineage>
        <taxon>Bacteria</taxon>
        <taxon>Pseudomonadati</taxon>
        <taxon>Pseudomonadota</taxon>
        <taxon>Gammaproteobacteria</taxon>
        <taxon>Moraxellales</taxon>
        <taxon>Moraxellaceae</taxon>
        <taxon>Moraxella</taxon>
    </lineage>
</organism>
<evidence type="ECO:0000313" key="12">
    <source>
        <dbReference type="EMBL" id="ELA09687.1"/>
    </source>
</evidence>
<dbReference type="PANTHER" id="PTHR43381">
    <property type="entry name" value="TRANSLATION INITIATION FACTOR IF-2-RELATED"/>
    <property type="match status" value="1"/>
</dbReference>
<reference evidence="12 13" key="1">
    <citation type="journal article" date="2013" name="Genome Announc.">
        <title>Genome Sequence of Moraxella macacae 0408225, a Novel Bacterial Species Isolated from a Cynomolgus Macaque with Epistaxis.</title>
        <authorList>
            <person name="Ladner J.T."/>
            <person name="Whitehouse C.A."/>
            <person name="Koroleva G.I."/>
            <person name="Palacios G.F."/>
        </authorList>
    </citation>
    <scope>NUCLEOTIDE SEQUENCE [LARGE SCALE GENOMIC DNA]</scope>
    <source>
        <strain evidence="12 13">0408225</strain>
    </source>
</reference>
<dbReference type="CDD" id="cd03702">
    <property type="entry name" value="IF2_mtIF2_II"/>
    <property type="match status" value="1"/>
</dbReference>
<dbReference type="Gene3D" id="3.30.56.50">
    <property type="entry name" value="Putative DNA-binding domain, N-terminal subdomain of bacterial translation initiation factor IF2"/>
    <property type="match status" value="1"/>
</dbReference>
<comment type="caution">
    <text evidence="12">The sequence shown here is derived from an EMBL/GenBank/DDBJ whole genome shotgun (WGS) entry which is preliminary data.</text>
</comment>
<dbReference type="GO" id="GO:0003924">
    <property type="term" value="F:GTPase activity"/>
    <property type="evidence" value="ECO:0007669"/>
    <property type="project" value="UniProtKB-UniRule"/>
</dbReference>
<dbReference type="SUPFAM" id="SSF50447">
    <property type="entry name" value="Translation proteins"/>
    <property type="match status" value="2"/>
</dbReference>
<feature type="compositionally biased region" description="Polar residues" evidence="10">
    <location>
        <begin position="181"/>
        <end position="198"/>
    </location>
</feature>
<dbReference type="CDD" id="cd01887">
    <property type="entry name" value="IF2_eIF5B"/>
    <property type="match status" value="1"/>
</dbReference>
<evidence type="ECO:0000256" key="7">
    <source>
        <dbReference type="ARBA" id="ARBA00023134"/>
    </source>
</evidence>
<dbReference type="PROSITE" id="PS51722">
    <property type="entry name" value="G_TR_2"/>
    <property type="match status" value="1"/>
</dbReference>
<dbReference type="PANTHER" id="PTHR43381:SF5">
    <property type="entry name" value="TR-TYPE G DOMAIN-CONTAINING PROTEIN"/>
    <property type="match status" value="1"/>
</dbReference>
<dbReference type="InterPro" id="IPR006847">
    <property type="entry name" value="IF2_N"/>
</dbReference>
<feature type="compositionally biased region" description="Basic and acidic residues" evidence="10">
    <location>
        <begin position="323"/>
        <end position="333"/>
    </location>
</feature>
<evidence type="ECO:0000256" key="4">
    <source>
        <dbReference type="ARBA" id="ARBA00022540"/>
    </source>
</evidence>
<dbReference type="Proteomes" id="UP000023795">
    <property type="component" value="Unassembled WGS sequence"/>
</dbReference>
<evidence type="ECO:0000256" key="3">
    <source>
        <dbReference type="ARBA" id="ARBA00022490"/>
    </source>
</evidence>
<feature type="binding site" evidence="8">
    <location>
        <begin position="448"/>
        <end position="455"/>
    </location>
    <ligand>
        <name>GTP</name>
        <dbReference type="ChEBI" id="CHEBI:37565"/>
    </ligand>
</feature>
<dbReference type="PROSITE" id="PS01176">
    <property type="entry name" value="IF2"/>
    <property type="match status" value="1"/>
</dbReference>
<dbReference type="Pfam" id="PF08364">
    <property type="entry name" value="IF2_assoc"/>
    <property type="match status" value="1"/>
</dbReference>
<dbReference type="FunFam" id="2.40.30.10:FF:000007">
    <property type="entry name" value="Translation initiation factor IF-2"/>
    <property type="match status" value="1"/>
</dbReference>
<evidence type="ECO:0000256" key="10">
    <source>
        <dbReference type="SAM" id="MobiDB-lite"/>
    </source>
</evidence>
<feature type="region of interest" description="G-domain" evidence="8">
    <location>
        <begin position="442"/>
        <end position="590"/>
    </location>
</feature>
<dbReference type="GO" id="GO:0005525">
    <property type="term" value="F:GTP binding"/>
    <property type="evidence" value="ECO:0007669"/>
    <property type="project" value="UniProtKB-KW"/>
</dbReference>
<dbReference type="eggNOG" id="COG0532">
    <property type="taxonomic scope" value="Bacteria"/>
</dbReference>
<feature type="region of interest" description="Disordered" evidence="10">
    <location>
        <begin position="114"/>
        <end position="145"/>
    </location>
</feature>
<evidence type="ECO:0000256" key="1">
    <source>
        <dbReference type="ARBA" id="ARBA00007733"/>
    </source>
</evidence>
<dbReference type="SUPFAM" id="SSF52540">
    <property type="entry name" value="P-loop containing nucleoside triphosphate hydrolases"/>
    <property type="match status" value="1"/>
</dbReference>
<dbReference type="HAMAP" id="MF_00100_B">
    <property type="entry name" value="IF_2_B"/>
    <property type="match status" value="1"/>
</dbReference>
<dbReference type="Gene3D" id="3.40.50.300">
    <property type="entry name" value="P-loop containing nucleotide triphosphate hydrolases"/>
    <property type="match status" value="1"/>
</dbReference>
<dbReference type="InterPro" id="IPR015760">
    <property type="entry name" value="TIF_IF2"/>
</dbReference>
<dbReference type="NCBIfam" id="TIGR00231">
    <property type="entry name" value="small_GTP"/>
    <property type="match status" value="1"/>
</dbReference>